<dbReference type="GO" id="GO:0016020">
    <property type="term" value="C:membrane"/>
    <property type="evidence" value="ECO:0007669"/>
    <property type="project" value="InterPro"/>
</dbReference>
<dbReference type="STRING" id="3983.A0A2C9WIP4"/>
<dbReference type="AlphaFoldDB" id="A0A2C9WIP4"/>
<evidence type="ECO:0000256" key="1">
    <source>
        <dbReference type="ARBA" id="ARBA00023315"/>
    </source>
</evidence>
<dbReference type="GO" id="GO:0006633">
    <property type="term" value="P:fatty acid biosynthetic process"/>
    <property type="evidence" value="ECO:0007669"/>
    <property type="project" value="InterPro"/>
</dbReference>
<evidence type="ECO:0000313" key="5">
    <source>
        <dbReference type="EMBL" id="OAY58947.1"/>
    </source>
</evidence>
<dbReference type="Gene3D" id="3.40.47.10">
    <property type="match status" value="1"/>
</dbReference>
<dbReference type="Pfam" id="PF02797">
    <property type="entry name" value="Chal_sti_synt_C"/>
    <property type="match status" value="1"/>
</dbReference>
<proteinExistence type="predicted"/>
<evidence type="ECO:0008006" key="6">
    <source>
        <dbReference type="Google" id="ProtNLM"/>
    </source>
</evidence>
<dbReference type="InterPro" id="IPR012328">
    <property type="entry name" value="Chalcone/stilbene_synt_C"/>
</dbReference>
<evidence type="ECO:0000256" key="2">
    <source>
        <dbReference type="ARBA" id="ARBA00047375"/>
    </source>
</evidence>
<dbReference type="SUPFAM" id="SSF53901">
    <property type="entry name" value="Thiolase-like"/>
    <property type="match status" value="2"/>
</dbReference>
<reference evidence="5" key="1">
    <citation type="submission" date="2016-02" db="EMBL/GenBank/DDBJ databases">
        <title>WGS assembly of Manihot esculenta.</title>
        <authorList>
            <person name="Bredeson J.V."/>
            <person name="Prochnik S.E."/>
            <person name="Lyons J.B."/>
            <person name="Schmutz J."/>
            <person name="Grimwood J."/>
            <person name="Vrebalov J."/>
            <person name="Bart R.S."/>
            <person name="Amuge T."/>
            <person name="Ferguson M.E."/>
            <person name="Green R."/>
            <person name="Putnam N."/>
            <person name="Stites J."/>
            <person name="Rounsley S."/>
            <person name="Rokhsar D.S."/>
        </authorList>
    </citation>
    <scope>NUCLEOTIDE SEQUENCE [LARGE SCALE GENOMIC DNA]</scope>
    <source>
        <tissue evidence="5">Leaf</tissue>
    </source>
</reference>
<gene>
    <name evidence="5" type="ORF">MANES_02G219000</name>
</gene>
<keyword evidence="1" id="KW-0012">Acyltransferase</keyword>
<protein>
    <recommendedName>
        <fullName evidence="6">FAE domain-containing protein</fullName>
    </recommendedName>
</protein>
<sequence length="217" mass="24687">MASVVRYFELKNGCVHPDSYAFVVSTENVTSCWYNGNDRTMLVTNCLFRVGGAAVLLSNQPFDRQRSKYQLMYSVRTHNGADDKSYNCTMQQEDENNILGVSLIFKMRLKSYIPDFKLAIAHFCIHPGGRAVLDEVEKSLGLGEWHMESSRMTLFSFANTSSSSLWVDRVWQLGFGSGFKCNSVVWRAIRFVNPANEKNPWIDKISDFPVHISKVTC</sequence>
<dbReference type="InterPro" id="IPR016039">
    <property type="entry name" value="Thiolase-like"/>
</dbReference>
<name>A0A2C9WIP4_MANES</name>
<dbReference type="InterPro" id="IPR013601">
    <property type="entry name" value="FAE1_typ3_polyketide_synth"/>
</dbReference>
<dbReference type="EMBL" id="CM004388">
    <property type="protein sequence ID" value="OAY58947.1"/>
    <property type="molecule type" value="Genomic_DNA"/>
</dbReference>
<feature type="domain" description="FAE" evidence="4">
    <location>
        <begin position="15"/>
        <end position="104"/>
    </location>
</feature>
<keyword evidence="1" id="KW-0808">Transferase</keyword>
<dbReference type="InterPro" id="IPR012392">
    <property type="entry name" value="3-ktacl-CoA_syn"/>
</dbReference>
<evidence type="ECO:0000259" key="3">
    <source>
        <dbReference type="Pfam" id="PF02797"/>
    </source>
</evidence>
<evidence type="ECO:0000259" key="4">
    <source>
        <dbReference type="Pfam" id="PF08392"/>
    </source>
</evidence>
<dbReference type="PANTHER" id="PTHR31561">
    <property type="entry name" value="3-KETOACYL-COA SYNTHASE"/>
    <property type="match status" value="1"/>
</dbReference>
<dbReference type="Pfam" id="PF08392">
    <property type="entry name" value="FAE1_CUT1_RppA"/>
    <property type="match status" value="1"/>
</dbReference>
<comment type="catalytic activity">
    <reaction evidence="2">
        <text>a very-long-chain acyl-CoA + malonyl-CoA + H(+) = a very-long-chain 3-oxoacyl-CoA + CO2 + CoA</text>
        <dbReference type="Rhea" id="RHEA:32727"/>
        <dbReference type="ChEBI" id="CHEBI:15378"/>
        <dbReference type="ChEBI" id="CHEBI:16526"/>
        <dbReference type="ChEBI" id="CHEBI:57287"/>
        <dbReference type="ChEBI" id="CHEBI:57384"/>
        <dbReference type="ChEBI" id="CHEBI:90725"/>
        <dbReference type="ChEBI" id="CHEBI:90736"/>
        <dbReference type="EC" id="2.3.1.199"/>
    </reaction>
</comment>
<organism evidence="5">
    <name type="scientific">Manihot esculenta</name>
    <name type="common">Cassava</name>
    <name type="synonym">Jatropha manihot</name>
    <dbReference type="NCBI Taxonomy" id="3983"/>
    <lineage>
        <taxon>Eukaryota</taxon>
        <taxon>Viridiplantae</taxon>
        <taxon>Streptophyta</taxon>
        <taxon>Embryophyta</taxon>
        <taxon>Tracheophyta</taxon>
        <taxon>Spermatophyta</taxon>
        <taxon>Magnoliopsida</taxon>
        <taxon>eudicotyledons</taxon>
        <taxon>Gunneridae</taxon>
        <taxon>Pentapetalae</taxon>
        <taxon>rosids</taxon>
        <taxon>fabids</taxon>
        <taxon>Malpighiales</taxon>
        <taxon>Euphorbiaceae</taxon>
        <taxon>Crotonoideae</taxon>
        <taxon>Manihoteae</taxon>
        <taxon>Manihot</taxon>
    </lineage>
</organism>
<accession>A0A2C9WIP4</accession>
<dbReference type="GO" id="GO:0009922">
    <property type="term" value="F:fatty acid elongase activity"/>
    <property type="evidence" value="ECO:0007669"/>
    <property type="project" value="UniProtKB-EC"/>
</dbReference>
<feature type="domain" description="Chalcone/stilbene synthase C-terminal" evidence="3">
    <location>
        <begin position="123"/>
        <end position="165"/>
    </location>
</feature>